<protein>
    <submittedName>
        <fullName evidence="3">Uncharacterized protein</fullName>
    </submittedName>
</protein>
<organism evidence="3 4">
    <name type="scientific">Polarella glacialis</name>
    <name type="common">Dinoflagellate</name>
    <dbReference type="NCBI Taxonomy" id="89957"/>
    <lineage>
        <taxon>Eukaryota</taxon>
        <taxon>Sar</taxon>
        <taxon>Alveolata</taxon>
        <taxon>Dinophyceae</taxon>
        <taxon>Suessiales</taxon>
        <taxon>Suessiaceae</taxon>
        <taxon>Polarella</taxon>
    </lineage>
</organism>
<evidence type="ECO:0000313" key="5">
    <source>
        <dbReference type="Proteomes" id="UP000654075"/>
    </source>
</evidence>
<feature type="compositionally biased region" description="Polar residues" evidence="1">
    <location>
        <begin position="326"/>
        <end position="336"/>
    </location>
</feature>
<comment type="caution">
    <text evidence="3">The sequence shown here is derived from an EMBL/GenBank/DDBJ whole genome shotgun (WGS) entry which is preliminary data.</text>
</comment>
<dbReference type="Proteomes" id="UP000626109">
    <property type="component" value="Unassembled WGS sequence"/>
</dbReference>
<feature type="compositionally biased region" description="Polar residues" evidence="1">
    <location>
        <begin position="17"/>
        <end position="34"/>
    </location>
</feature>
<evidence type="ECO:0000313" key="4">
    <source>
        <dbReference type="Proteomes" id="UP000626109"/>
    </source>
</evidence>
<dbReference type="Proteomes" id="UP000654075">
    <property type="component" value="Unassembled WGS sequence"/>
</dbReference>
<accession>A0A813IVW1</accession>
<evidence type="ECO:0000313" key="2">
    <source>
        <dbReference type="EMBL" id="CAE8596868.1"/>
    </source>
</evidence>
<keyword evidence="5" id="KW-1185">Reference proteome</keyword>
<feature type="compositionally biased region" description="Low complexity" evidence="1">
    <location>
        <begin position="43"/>
        <end position="56"/>
    </location>
</feature>
<reference evidence="3" key="1">
    <citation type="submission" date="2021-02" db="EMBL/GenBank/DDBJ databases">
        <authorList>
            <person name="Dougan E. K."/>
            <person name="Rhodes N."/>
            <person name="Thang M."/>
            <person name="Chan C."/>
        </authorList>
    </citation>
    <scope>NUCLEOTIDE SEQUENCE</scope>
</reference>
<proteinExistence type="predicted"/>
<feature type="region of interest" description="Disordered" evidence="1">
    <location>
        <begin position="1"/>
        <end position="71"/>
    </location>
</feature>
<feature type="region of interest" description="Disordered" evidence="1">
    <location>
        <begin position="319"/>
        <end position="342"/>
    </location>
</feature>
<name>A0A813IVW1_POLGL</name>
<evidence type="ECO:0000313" key="3">
    <source>
        <dbReference type="EMBL" id="CAE8657824.1"/>
    </source>
</evidence>
<evidence type="ECO:0000256" key="1">
    <source>
        <dbReference type="SAM" id="MobiDB-lite"/>
    </source>
</evidence>
<sequence length="342" mass="35864">MGCFQSKADKEPAPGTDANSHGQRPTLLTSTAASSGGKDTKSEQPSGASSGEPSSGVQERSGVVPAEPATGPSWTTALGSWACCQNPSVGTDEVCANARDAGIEQEEPLVRVCSQGSDQVVSKDILGLLVKKVLGNFDPKALGVQIHIGALHLDPVSGRLEAQDLKVDNPTGYTSPYLLRADRASVLMNPTSLLASLRDGDVEAKELVFEGVEVIYEKSLASSNLTDLLESMSKASKLPSLARAIASDEDLKLTLHKVLADDVGAPSGLEVSRLRLSLGKMGFDDFAKEIGAKQTLADVIRALLTKLIKGVLAMSQEAEDMKKQKTATSGTASSSLFRRAVS</sequence>
<gene>
    <name evidence="2" type="ORF">PGLA1383_LOCUS15325</name>
    <name evidence="3" type="ORF">PGLA2088_LOCUS13064</name>
</gene>
<dbReference type="EMBL" id="CAJNNV010008978">
    <property type="protein sequence ID" value="CAE8596868.1"/>
    <property type="molecule type" value="Genomic_DNA"/>
</dbReference>
<dbReference type="EMBL" id="CAJNNW010015527">
    <property type="protein sequence ID" value="CAE8657824.1"/>
    <property type="molecule type" value="Genomic_DNA"/>
</dbReference>
<dbReference type="AlphaFoldDB" id="A0A813IVW1"/>